<organism evidence="1 2">
    <name type="scientific">Yarrowia lipolytica</name>
    <name type="common">Candida lipolytica</name>
    <dbReference type="NCBI Taxonomy" id="4952"/>
    <lineage>
        <taxon>Eukaryota</taxon>
        <taxon>Fungi</taxon>
        <taxon>Dikarya</taxon>
        <taxon>Ascomycota</taxon>
        <taxon>Saccharomycotina</taxon>
        <taxon>Dipodascomycetes</taxon>
        <taxon>Dipodascales</taxon>
        <taxon>Dipodascales incertae sedis</taxon>
        <taxon>Yarrowia</taxon>
    </lineage>
</organism>
<dbReference type="VEuPathDB" id="FungiDB:YALI1_D29074g"/>
<dbReference type="AlphaFoldDB" id="A0A1D8NFR2"/>
<dbReference type="Proteomes" id="UP000182444">
    <property type="component" value="Chromosome 1D"/>
</dbReference>
<dbReference type="GeneID" id="94583436"/>
<protein>
    <submittedName>
        <fullName evidence="1">Uncharacterized protein</fullName>
    </submittedName>
</protein>
<sequence length="135" mass="15304">MLYLQRRWAKVQCMEDQLENTCNSVSSGHHIRSSHQIISCRIVTHDTIILTPSHLTSITSHPHHISPPSHRNTSPPPHHINVTFSHAPLQVDSPSFCTIVLVWIRLSTVEYELPLLHIARSSPLMDMPDLVLTVI</sequence>
<evidence type="ECO:0000313" key="2">
    <source>
        <dbReference type="Proteomes" id="UP000182444"/>
    </source>
</evidence>
<dbReference type="RefSeq" id="XP_068138926.1">
    <property type="nucleotide sequence ID" value="XM_068282825.1"/>
</dbReference>
<dbReference type="EMBL" id="CP017556">
    <property type="protein sequence ID" value="AOW04482.1"/>
    <property type="molecule type" value="Genomic_DNA"/>
</dbReference>
<accession>A0A1D8NFR2</accession>
<evidence type="ECO:0000313" key="1">
    <source>
        <dbReference type="EMBL" id="AOW04482.1"/>
    </source>
</evidence>
<proteinExistence type="predicted"/>
<reference evidence="1 2" key="1">
    <citation type="journal article" date="2016" name="PLoS ONE">
        <title>Sequence Assembly of Yarrowia lipolytica Strain W29/CLIB89 Shows Transposable Element Diversity.</title>
        <authorList>
            <person name="Magnan C."/>
            <person name="Yu J."/>
            <person name="Chang I."/>
            <person name="Jahn E."/>
            <person name="Kanomata Y."/>
            <person name="Wu J."/>
            <person name="Zeller M."/>
            <person name="Oakes M."/>
            <person name="Baldi P."/>
            <person name="Sandmeyer S."/>
        </authorList>
    </citation>
    <scope>NUCLEOTIDE SEQUENCE [LARGE SCALE GENOMIC DNA]</scope>
    <source>
        <strain evidence="2">CLIB89(W29)</strain>
    </source>
</reference>
<gene>
    <name evidence="1" type="ORF">YALI1_D29074g</name>
</gene>
<name>A0A1D8NFR2_YARLL</name>